<dbReference type="NCBIfam" id="TIGR00013">
    <property type="entry name" value="taut"/>
    <property type="match status" value="1"/>
</dbReference>
<reference evidence="5 6" key="1">
    <citation type="submission" date="2020-12" db="EMBL/GenBank/DDBJ databases">
        <title>Draft genome sequence of Halomonas pacifica strain CARE-V15.</title>
        <authorList>
            <person name="Vignesh N."/>
            <person name="Thabitha A."/>
            <person name="Saravanan R."/>
            <person name="Manigandan V."/>
        </authorList>
    </citation>
    <scope>NUCLEOTIDE SEQUENCE [LARGE SCALE GENOMIC DNA]</scope>
    <source>
        <strain evidence="5 6">CARE-V15</strain>
    </source>
</reference>
<dbReference type="EMBL" id="JAEDAF010000007">
    <property type="protein sequence ID" value="MBH8580360.1"/>
    <property type="molecule type" value="Genomic_DNA"/>
</dbReference>
<dbReference type="SUPFAM" id="SSF55331">
    <property type="entry name" value="Tautomerase/MIF"/>
    <property type="match status" value="1"/>
</dbReference>
<feature type="active site" description="Proton acceptor; via imino nitrogen" evidence="3">
    <location>
        <position position="38"/>
    </location>
</feature>
<gene>
    <name evidence="5" type="ORF">I7V36_09675</name>
</gene>
<evidence type="ECO:0000313" key="5">
    <source>
        <dbReference type="EMBL" id="MBH8580360.1"/>
    </source>
</evidence>
<comment type="similarity">
    <text evidence="1">Belongs to the 4-oxalocrotonate tautomerase family.</text>
</comment>
<dbReference type="AlphaFoldDB" id="A0ABD4L0Y5"/>
<name>A0ABD4L0Y5_9GAMM</name>
<comment type="caution">
    <text evidence="5">The sequence shown here is derived from an EMBL/GenBank/DDBJ whole genome shotgun (WGS) entry which is preliminary data.</text>
</comment>
<dbReference type="RefSeq" id="WP_146802345.1">
    <property type="nucleotide sequence ID" value="NZ_BJUK01000011.1"/>
</dbReference>
<evidence type="ECO:0000256" key="3">
    <source>
        <dbReference type="PIRSR" id="PIRSR618191-1"/>
    </source>
</evidence>
<sequence>MAPFALPRLSPCLAFDSHRRSWNHICENHFHKRIPSMPIVNIQLIEGRSDAQKEALIEKVTEACVASIDCTPESVRILLSDVSTQHFGVAGESVAKRRAAKEAAS</sequence>
<accession>A0ABD4L0Y5</accession>
<dbReference type="Pfam" id="PF01361">
    <property type="entry name" value="Tautomerase"/>
    <property type="match status" value="1"/>
</dbReference>
<organism evidence="5 6">
    <name type="scientific">Bisbaumannia pacifica</name>
    <dbReference type="NCBI Taxonomy" id="77098"/>
    <lineage>
        <taxon>Bacteria</taxon>
        <taxon>Pseudomonadati</taxon>
        <taxon>Pseudomonadota</taxon>
        <taxon>Gammaproteobacteria</taxon>
        <taxon>Oceanospirillales</taxon>
        <taxon>Halomonadaceae</taxon>
        <taxon>Bisbaumannia</taxon>
    </lineage>
</organism>
<evidence type="ECO:0000256" key="1">
    <source>
        <dbReference type="ARBA" id="ARBA00006723"/>
    </source>
</evidence>
<evidence type="ECO:0000256" key="2">
    <source>
        <dbReference type="ARBA" id="ARBA00023235"/>
    </source>
</evidence>
<dbReference type="NCBIfam" id="NF002571">
    <property type="entry name" value="PRK02220.1"/>
    <property type="match status" value="1"/>
</dbReference>
<dbReference type="PANTHER" id="PTHR35530">
    <property type="entry name" value="TAUTOMERASE-RELATED"/>
    <property type="match status" value="1"/>
</dbReference>
<protein>
    <submittedName>
        <fullName evidence="5">4-oxalocrotonate tautomerase family protein</fullName>
    </submittedName>
</protein>
<feature type="domain" description="4-oxalocrotonate tautomerase-like" evidence="4">
    <location>
        <begin position="38"/>
        <end position="97"/>
    </location>
</feature>
<dbReference type="PANTHER" id="PTHR35530:SF1">
    <property type="entry name" value="2-HYDROXYMUCONATE TAUTOMERASE"/>
    <property type="match status" value="1"/>
</dbReference>
<dbReference type="GO" id="GO:0016853">
    <property type="term" value="F:isomerase activity"/>
    <property type="evidence" value="ECO:0007669"/>
    <property type="project" value="UniProtKB-KW"/>
</dbReference>
<dbReference type="CDD" id="cd00491">
    <property type="entry name" value="4Oxalocrotonate_Tautomerase"/>
    <property type="match status" value="1"/>
</dbReference>
<evidence type="ECO:0000259" key="4">
    <source>
        <dbReference type="Pfam" id="PF01361"/>
    </source>
</evidence>
<dbReference type="Gene3D" id="3.30.429.10">
    <property type="entry name" value="Macrophage Migration Inhibitory Factor"/>
    <property type="match status" value="1"/>
</dbReference>
<dbReference type="InterPro" id="IPR014347">
    <property type="entry name" value="Tautomerase/MIF_sf"/>
</dbReference>
<dbReference type="InterPro" id="IPR018191">
    <property type="entry name" value="4-OT"/>
</dbReference>
<dbReference type="InterPro" id="IPR004370">
    <property type="entry name" value="4-OT-like_dom"/>
</dbReference>
<keyword evidence="2" id="KW-0413">Isomerase</keyword>
<proteinExistence type="inferred from homology"/>
<evidence type="ECO:0000313" key="6">
    <source>
        <dbReference type="Proteomes" id="UP000651738"/>
    </source>
</evidence>
<dbReference type="Proteomes" id="UP000651738">
    <property type="component" value="Unassembled WGS sequence"/>
</dbReference>